<protein>
    <submittedName>
        <fullName evidence="2">Very-long-chain 3-oxoacyl-CoA synthase</fullName>
    </submittedName>
</protein>
<proteinExistence type="predicted"/>
<sequence length="515" mass="57709">MVSDAGLLAHLGSHVLYLFAVGIRQEVSWQQESRSRCGGRSSFTMRLVLLNFHIFWELFYCSYMRGYSYLCQHLDYSEDPYEIAHCKALWWYYFLQVYRVHGHYFLCIAQENHLISFLTCTINATMFPLCGSESNPFFIGMVMGSHSLLTGCGAVPIWMEYGAMFLRHVHDCPVFANFLLPRIRYQDNANKKRPASWMRSIWVQDDSLAGGRALLTKMRDSSFAAIDRGSTLTKILYTVDIGDGNYDLHFATFRNKHFESALNYLKAQAGNSMPTDGCITVFIDEAASQCNDPIFDQIQRGETFQRLRDAGWLWIKEQASGGEIPLPVCHLRLLCRGLFCVREDGSIEVKHRTCLPAKVFLGACQLLVGTGDYQRVLDMAAAGKRGNDRHAGCATSSPTRPNSPYGKMPATMPFFPFGQGLEGTAGRRTFAQSLVSSFIINFMNVVTFLACFEGIRNVFFGGKLFPARVCPPGAGLNGSQAILAAASSHKHADVRMSHFLPNFLCQTGFEKLACK</sequence>
<keyword evidence="1" id="KW-1185">Reference proteome</keyword>
<name>A0A1I8JNW2_9PLAT</name>
<dbReference type="WBParaSite" id="snap_masked-unitig_34050-processed-gene-0.0-mRNA-1">
    <property type="protein sequence ID" value="snap_masked-unitig_34050-processed-gene-0.0-mRNA-1"/>
    <property type="gene ID" value="snap_masked-unitig_34050-processed-gene-0.0"/>
</dbReference>
<dbReference type="AlphaFoldDB" id="A0A1I8JNW2"/>
<evidence type="ECO:0000313" key="1">
    <source>
        <dbReference type="Proteomes" id="UP000095280"/>
    </source>
</evidence>
<dbReference type="Gene3D" id="3.30.420.40">
    <property type="match status" value="1"/>
</dbReference>
<dbReference type="Proteomes" id="UP000095280">
    <property type="component" value="Unplaced"/>
</dbReference>
<organism evidence="1 2">
    <name type="scientific">Macrostomum lignano</name>
    <dbReference type="NCBI Taxonomy" id="282301"/>
    <lineage>
        <taxon>Eukaryota</taxon>
        <taxon>Metazoa</taxon>
        <taxon>Spiralia</taxon>
        <taxon>Lophotrochozoa</taxon>
        <taxon>Platyhelminthes</taxon>
        <taxon>Rhabditophora</taxon>
        <taxon>Macrostomorpha</taxon>
        <taxon>Macrostomida</taxon>
        <taxon>Macrostomidae</taxon>
        <taxon>Macrostomum</taxon>
    </lineage>
</organism>
<reference evidence="2" key="1">
    <citation type="submission" date="2016-11" db="UniProtKB">
        <authorList>
            <consortium name="WormBaseParasite"/>
        </authorList>
    </citation>
    <scope>IDENTIFICATION</scope>
</reference>
<dbReference type="SUPFAM" id="SSF53067">
    <property type="entry name" value="Actin-like ATPase domain"/>
    <property type="match status" value="1"/>
</dbReference>
<accession>A0A1I8JNW2</accession>
<dbReference type="InterPro" id="IPR043129">
    <property type="entry name" value="ATPase_NBD"/>
</dbReference>
<evidence type="ECO:0000313" key="2">
    <source>
        <dbReference type="WBParaSite" id="snap_masked-unitig_34050-processed-gene-0.0-mRNA-1"/>
    </source>
</evidence>